<dbReference type="Proteomes" id="UP001049176">
    <property type="component" value="Chromosome 4"/>
</dbReference>
<organism evidence="2 3">
    <name type="scientific">Marasmius oreades</name>
    <name type="common">fairy-ring Marasmius</name>
    <dbReference type="NCBI Taxonomy" id="181124"/>
    <lineage>
        <taxon>Eukaryota</taxon>
        <taxon>Fungi</taxon>
        <taxon>Dikarya</taxon>
        <taxon>Basidiomycota</taxon>
        <taxon>Agaricomycotina</taxon>
        <taxon>Agaricomycetes</taxon>
        <taxon>Agaricomycetidae</taxon>
        <taxon>Agaricales</taxon>
        <taxon>Marasmiineae</taxon>
        <taxon>Marasmiaceae</taxon>
        <taxon>Marasmius</taxon>
    </lineage>
</organism>
<comment type="caution">
    <text evidence="2">The sequence shown here is derived from an EMBL/GenBank/DDBJ whole genome shotgun (WGS) entry which is preliminary data.</text>
</comment>
<evidence type="ECO:0000256" key="1">
    <source>
        <dbReference type="SAM" id="MobiDB-lite"/>
    </source>
</evidence>
<feature type="region of interest" description="Disordered" evidence="1">
    <location>
        <begin position="42"/>
        <end position="65"/>
    </location>
</feature>
<protein>
    <submittedName>
        <fullName evidence="2">Uncharacterized protein</fullName>
    </submittedName>
</protein>
<dbReference type="AlphaFoldDB" id="A0A9P7S3M2"/>
<name>A0A9P7S3M2_9AGAR</name>
<evidence type="ECO:0000313" key="2">
    <source>
        <dbReference type="EMBL" id="KAG7094101.1"/>
    </source>
</evidence>
<reference evidence="2" key="1">
    <citation type="journal article" date="2021" name="Genome Biol. Evol.">
        <title>The assembled and annotated genome of the fairy-ring fungus Marasmius oreades.</title>
        <authorList>
            <person name="Hiltunen M."/>
            <person name="Ament-Velasquez S.L."/>
            <person name="Johannesson H."/>
        </authorList>
    </citation>
    <scope>NUCLEOTIDE SEQUENCE</scope>
    <source>
        <strain evidence="2">03SP1</strain>
    </source>
</reference>
<dbReference type="EMBL" id="CM032184">
    <property type="protein sequence ID" value="KAG7094101.1"/>
    <property type="molecule type" value="Genomic_DNA"/>
</dbReference>
<sequence length="499" mass="57081">MSLPLNLAQIALSDANRWFAGQEPSKTKFTREDSHWRRCVSLNDEDDGEDQQTDTYDPAWDRDEGQNSTSGAFIVCGIPGIGKSYFLYYLLVERLLRRLPTCFHNVWFLVDSNEQNISLAAISASGARLIQAASPGRARLRWIEKQNAFAYVWLMKPSSTRELLIMSQFWPDSKFVTKEEVKTFATAYGPSIHFIHRYARELDRYRSKLQSLIQQFTLGELRKLILRTQDLDVDEQGISHWILGIYPGDERNQITLGFHTSKVFDLVKAAFSESWNSYAPQIYVRLNRVGQTRGSAGLLLEDILHRDLPMGGYWKATQLESKNQRIEDTIFTTTSPGDPRTERYLVVGPNTDIVEAAPKRSSRPQPLASHRYEIEEAHSGIANVSWYNLGYYIPFSCNQATSFNSFIVNPQLRSVYVLQFTVSKEHQVNKEGLEFLLEHYSGYNLYYVLFGVREDVKLVVPRGFDGKWVSLWYVHATEDALLKQQTEATGTPKSGVVRG</sequence>
<feature type="compositionally biased region" description="Acidic residues" evidence="1">
    <location>
        <begin position="43"/>
        <end position="52"/>
    </location>
</feature>
<proteinExistence type="predicted"/>
<accession>A0A9P7S3M2</accession>
<evidence type="ECO:0000313" key="3">
    <source>
        <dbReference type="Proteomes" id="UP001049176"/>
    </source>
</evidence>
<keyword evidence="3" id="KW-1185">Reference proteome</keyword>
<dbReference type="KEGG" id="more:E1B28_007718"/>
<dbReference type="RefSeq" id="XP_043010571.1">
    <property type="nucleotide sequence ID" value="XM_043152485.1"/>
</dbReference>
<gene>
    <name evidence="2" type="ORF">E1B28_007718</name>
</gene>
<dbReference type="OrthoDB" id="19861at2759"/>
<dbReference type="GeneID" id="66076794"/>